<keyword evidence="2" id="KW-1185">Reference proteome</keyword>
<dbReference type="Gene3D" id="3.40.50.1100">
    <property type="match status" value="1"/>
</dbReference>
<proteinExistence type="predicted"/>
<dbReference type="Proteomes" id="UP000825483">
    <property type="component" value="Unassembled WGS sequence"/>
</dbReference>
<gene>
    <name evidence="1" type="ORF">PRLR5076_06900</name>
</gene>
<evidence type="ECO:0000313" key="1">
    <source>
        <dbReference type="EMBL" id="GJG57839.1"/>
    </source>
</evidence>
<dbReference type="InterPro" id="IPR036052">
    <property type="entry name" value="TrpB-like_PALP_sf"/>
</dbReference>
<sequence length="89" mass="10006">MYAMFRVVCEDLGLDYRLTSLCQLLNEPQYKDAISKMTFITTTGLVNAMLNNPEYKNMKDELGLNENSVVLVFSTEGNTDPDNYKAIAG</sequence>
<organism evidence="1 2">
    <name type="scientific">Prevotella lacticifex</name>
    <dbReference type="NCBI Taxonomy" id="2854755"/>
    <lineage>
        <taxon>Bacteria</taxon>
        <taxon>Pseudomonadati</taxon>
        <taxon>Bacteroidota</taxon>
        <taxon>Bacteroidia</taxon>
        <taxon>Bacteroidales</taxon>
        <taxon>Prevotellaceae</taxon>
        <taxon>Prevotella</taxon>
    </lineage>
</organism>
<accession>A0A9R1C883</accession>
<evidence type="ECO:0000313" key="2">
    <source>
        <dbReference type="Proteomes" id="UP000825483"/>
    </source>
</evidence>
<protein>
    <submittedName>
        <fullName evidence="1">Uncharacterized protein</fullName>
    </submittedName>
</protein>
<dbReference type="AlphaFoldDB" id="A0A9R1C883"/>
<reference evidence="1" key="1">
    <citation type="journal article" date="2022" name="Int. J. Syst. Evol. Microbiol.">
        <title>Prevotella lacticifex sp. nov., isolated from the rumen of cows.</title>
        <authorList>
            <person name="Shinkai T."/>
            <person name="Ikeyama N."/>
            <person name="Kumagai M."/>
            <person name="Ohmori H."/>
            <person name="Sakamoto M."/>
            <person name="Ohkuma M."/>
            <person name="Mitsumori M."/>
        </authorList>
    </citation>
    <scope>NUCLEOTIDE SEQUENCE</scope>
    <source>
        <strain evidence="1">R5076</strain>
    </source>
</reference>
<name>A0A9R1C883_9BACT</name>
<comment type="caution">
    <text evidence="1">The sequence shown here is derived from an EMBL/GenBank/DDBJ whole genome shotgun (WGS) entry which is preliminary data.</text>
</comment>
<dbReference type="EMBL" id="BPUB01000001">
    <property type="protein sequence ID" value="GJG57839.1"/>
    <property type="molecule type" value="Genomic_DNA"/>
</dbReference>